<dbReference type="InterPro" id="IPR036761">
    <property type="entry name" value="TTHA0802/YceI-like_sf"/>
</dbReference>
<evidence type="ECO:0000313" key="3">
    <source>
        <dbReference type="EMBL" id="UYW01606.1"/>
    </source>
</evidence>
<protein>
    <submittedName>
        <fullName evidence="3">YceI family protein</fullName>
    </submittedName>
</protein>
<dbReference type="Proteomes" id="UP001163328">
    <property type="component" value="Chromosome"/>
</dbReference>
<dbReference type="PANTHER" id="PTHR34406">
    <property type="entry name" value="PROTEIN YCEI"/>
    <property type="match status" value="1"/>
</dbReference>
<dbReference type="InterPro" id="IPR007372">
    <property type="entry name" value="Lipid/polyisoprenoid-bd_YceI"/>
</dbReference>
<sequence length="190" mass="21164">MKFLKPLLLSFLVVVFFTATANAQRKQKINLKKSKIEWTGKKLFTSHNGTISFKSGILYFSGKIPVGGDFVVDMQTINTTDLKGKSKDKLDTHLKSNDFFDATQYPESSLVFRNMEPSEEPGAYFVTADLTIKGITHPINFELRLNKVGASATLVVNRTLYDIKYASTSIGMIADKAISDGFELNVAMVY</sequence>
<dbReference type="Pfam" id="PF04264">
    <property type="entry name" value="YceI"/>
    <property type="match status" value="1"/>
</dbReference>
<reference evidence="3" key="1">
    <citation type="submission" date="2021-08" db="EMBL/GenBank/DDBJ databases">
        <title>Flavobacterium sp. strain CC-SYL302.</title>
        <authorList>
            <person name="Lin S.-Y."/>
            <person name="Lee T.-H."/>
            <person name="Young C.-C."/>
        </authorList>
    </citation>
    <scope>NUCLEOTIDE SEQUENCE</scope>
    <source>
        <strain evidence="3">CC-SYL302</strain>
    </source>
</reference>
<dbReference type="PANTHER" id="PTHR34406:SF1">
    <property type="entry name" value="PROTEIN YCEI"/>
    <property type="match status" value="1"/>
</dbReference>
<evidence type="ECO:0000256" key="1">
    <source>
        <dbReference type="SAM" id="SignalP"/>
    </source>
</evidence>
<name>A0ABY6LZI5_9FLAO</name>
<dbReference type="SUPFAM" id="SSF101874">
    <property type="entry name" value="YceI-like"/>
    <property type="match status" value="1"/>
</dbReference>
<feature type="signal peptide" evidence="1">
    <location>
        <begin position="1"/>
        <end position="23"/>
    </location>
</feature>
<proteinExistence type="predicted"/>
<gene>
    <name evidence="3" type="ORF">K5I29_01390</name>
</gene>
<keyword evidence="1" id="KW-0732">Signal</keyword>
<dbReference type="SMART" id="SM00867">
    <property type="entry name" value="YceI"/>
    <property type="match status" value="1"/>
</dbReference>
<evidence type="ECO:0000313" key="4">
    <source>
        <dbReference type="Proteomes" id="UP001163328"/>
    </source>
</evidence>
<feature type="domain" description="Lipid/polyisoprenoid-binding YceI-like" evidence="2">
    <location>
        <begin position="26"/>
        <end position="189"/>
    </location>
</feature>
<feature type="chain" id="PRO_5045622462" evidence="1">
    <location>
        <begin position="24"/>
        <end position="190"/>
    </location>
</feature>
<dbReference type="Gene3D" id="2.40.128.110">
    <property type="entry name" value="Lipid/polyisoprenoid-binding, YceI-like"/>
    <property type="match status" value="1"/>
</dbReference>
<accession>A0ABY6LZI5</accession>
<keyword evidence="4" id="KW-1185">Reference proteome</keyword>
<dbReference type="RefSeq" id="WP_264434079.1">
    <property type="nucleotide sequence ID" value="NZ_CP081495.1"/>
</dbReference>
<evidence type="ECO:0000259" key="2">
    <source>
        <dbReference type="SMART" id="SM00867"/>
    </source>
</evidence>
<organism evidence="3 4">
    <name type="scientific">Flavobacterium agricola</name>
    <dbReference type="NCBI Taxonomy" id="2870839"/>
    <lineage>
        <taxon>Bacteria</taxon>
        <taxon>Pseudomonadati</taxon>
        <taxon>Bacteroidota</taxon>
        <taxon>Flavobacteriia</taxon>
        <taxon>Flavobacteriales</taxon>
        <taxon>Flavobacteriaceae</taxon>
        <taxon>Flavobacterium</taxon>
    </lineage>
</organism>
<dbReference type="EMBL" id="CP081495">
    <property type="protein sequence ID" value="UYW01606.1"/>
    <property type="molecule type" value="Genomic_DNA"/>
</dbReference>